<dbReference type="SUPFAM" id="SSF56300">
    <property type="entry name" value="Metallo-dependent phosphatases"/>
    <property type="match status" value="1"/>
</dbReference>
<dbReference type="Gene3D" id="3.60.21.10">
    <property type="match status" value="1"/>
</dbReference>
<dbReference type="PANTHER" id="PTHR11575">
    <property type="entry name" value="5'-NUCLEOTIDASE-RELATED"/>
    <property type="match status" value="1"/>
</dbReference>
<keyword evidence="4" id="KW-1185">Reference proteome</keyword>
<accession>A0A8S1JEZ6</accession>
<name>A0A8S1JEZ6_9CHLO</name>
<sequence>TVVGIVGFTTPDAAFMSSPGDNIEIGEDVAAIVQEEIDKLKAEGVTTVIGLSHMGFNEDKTLVKLLSGIDVVVGAHSHTFMNEESYPKIAVDKDGNKVAIVQAFWASKVVGYLEVVMRNGNVLSATGYPIILGDDPALPAYVPDDEEMLGLIRVYAAEVDKYRNLVVGEAAEFLNGQREDVRSEETNLGNMVCDAMVWYIKSHTEFEASHGDVHACLTNSGGIRASIDSGEVTFEDVLTVLPFGNVLSIVKVAPVDLYQALEN</sequence>
<dbReference type="OrthoDB" id="531680at2759"/>
<gene>
    <name evidence="3" type="ORF">OSTQU699_LOCUS7799</name>
</gene>
<evidence type="ECO:0000313" key="3">
    <source>
        <dbReference type="EMBL" id="CAD7702442.1"/>
    </source>
</evidence>
<dbReference type="AlphaFoldDB" id="A0A8S1JEZ6"/>
<comment type="caution">
    <text evidence="3">The sequence shown here is derived from an EMBL/GenBank/DDBJ whole genome shotgun (WGS) entry which is preliminary data.</text>
</comment>
<protein>
    <recommendedName>
        <fullName evidence="2">5'-Nucleotidase C-terminal domain-containing protein</fullName>
    </recommendedName>
</protein>
<feature type="non-terminal residue" evidence="3">
    <location>
        <position position="263"/>
    </location>
</feature>
<dbReference type="GO" id="GO:0016787">
    <property type="term" value="F:hydrolase activity"/>
    <property type="evidence" value="ECO:0007669"/>
    <property type="project" value="InterPro"/>
</dbReference>
<feature type="domain" description="5'-Nucleotidase C-terminal" evidence="2">
    <location>
        <begin position="166"/>
        <end position="262"/>
    </location>
</feature>
<dbReference type="Proteomes" id="UP000708148">
    <property type="component" value="Unassembled WGS sequence"/>
</dbReference>
<dbReference type="PRINTS" id="PR01607">
    <property type="entry name" value="APYRASEFAMLY"/>
</dbReference>
<comment type="similarity">
    <text evidence="1">Belongs to the 5'-nucleotidase family.</text>
</comment>
<evidence type="ECO:0000259" key="2">
    <source>
        <dbReference type="Pfam" id="PF02872"/>
    </source>
</evidence>
<feature type="non-terminal residue" evidence="3">
    <location>
        <position position="1"/>
    </location>
</feature>
<dbReference type="Pfam" id="PF02872">
    <property type="entry name" value="5_nucleotid_C"/>
    <property type="match status" value="1"/>
</dbReference>
<evidence type="ECO:0000313" key="4">
    <source>
        <dbReference type="Proteomes" id="UP000708148"/>
    </source>
</evidence>
<evidence type="ECO:0000256" key="1">
    <source>
        <dbReference type="ARBA" id="ARBA00006654"/>
    </source>
</evidence>
<dbReference type="GO" id="GO:0009166">
    <property type="term" value="P:nucleotide catabolic process"/>
    <property type="evidence" value="ECO:0007669"/>
    <property type="project" value="InterPro"/>
</dbReference>
<dbReference type="SUPFAM" id="SSF55816">
    <property type="entry name" value="5'-nucleotidase (syn. UDP-sugar hydrolase), C-terminal domain"/>
    <property type="match status" value="1"/>
</dbReference>
<dbReference type="InterPro" id="IPR006179">
    <property type="entry name" value="5_nucleotidase/apyrase"/>
</dbReference>
<reference evidence="3" key="1">
    <citation type="submission" date="2020-12" db="EMBL/GenBank/DDBJ databases">
        <authorList>
            <person name="Iha C."/>
        </authorList>
    </citation>
    <scope>NUCLEOTIDE SEQUENCE</scope>
</reference>
<dbReference type="InterPro" id="IPR029052">
    <property type="entry name" value="Metallo-depent_PP-like"/>
</dbReference>
<dbReference type="InterPro" id="IPR036907">
    <property type="entry name" value="5'-Nucleotdase_C_sf"/>
</dbReference>
<organism evidence="3 4">
    <name type="scientific">Ostreobium quekettii</name>
    <dbReference type="NCBI Taxonomy" id="121088"/>
    <lineage>
        <taxon>Eukaryota</taxon>
        <taxon>Viridiplantae</taxon>
        <taxon>Chlorophyta</taxon>
        <taxon>core chlorophytes</taxon>
        <taxon>Ulvophyceae</taxon>
        <taxon>TCBD clade</taxon>
        <taxon>Bryopsidales</taxon>
        <taxon>Ostreobineae</taxon>
        <taxon>Ostreobiaceae</taxon>
        <taxon>Ostreobium</taxon>
    </lineage>
</organism>
<dbReference type="PANTHER" id="PTHR11575:SF24">
    <property type="entry name" value="5'-NUCLEOTIDASE"/>
    <property type="match status" value="1"/>
</dbReference>
<dbReference type="EMBL" id="CAJHUC010001830">
    <property type="protein sequence ID" value="CAD7702442.1"/>
    <property type="molecule type" value="Genomic_DNA"/>
</dbReference>
<proteinExistence type="inferred from homology"/>
<dbReference type="Gene3D" id="3.90.780.10">
    <property type="entry name" value="5'-Nucleotidase, C-terminal domain"/>
    <property type="match status" value="1"/>
</dbReference>
<dbReference type="InterPro" id="IPR008334">
    <property type="entry name" value="5'-Nucleotdase_C"/>
</dbReference>